<name>A0ABR1DVU1_NECAM</name>
<evidence type="ECO:0000256" key="1">
    <source>
        <dbReference type="SAM" id="MobiDB-lite"/>
    </source>
</evidence>
<sequence length="131" mass="15043">MLFEVPVDHFPMKQRPDQRPQRPSLLRIPQISVIQRQEVSAAVEVLSPSVQRSQFTFSIVRFDNCNRTHVADIPKQRSLSLPPSVQSQQQTKQRQPTERFRSTFQIPNLLQLPSRLLFAAASLSQLSSLHT</sequence>
<reference evidence="2 3" key="1">
    <citation type="submission" date="2023-08" db="EMBL/GenBank/DDBJ databases">
        <title>A Necator americanus chromosomal reference genome.</title>
        <authorList>
            <person name="Ilik V."/>
            <person name="Petrzelkova K.J."/>
            <person name="Pardy F."/>
            <person name="Fuh T."/>
            <person name="Niatou-Singa F.S."/>
            <person name="Gouil Q."/>
            <person name="Baker L."/>
            <person name="Ritchie M.E."/>
            <person name="Jex A.R."/>
            <person name="Gazzola D."/>
            <person name="Li H."/>
            <person name="Toshio Fujiwara R."/>
            <person name="Zhan B."/>
            <person name="Aroian R.V."/>
            <person name="Pafco B."/>
            <person name="Schwarz E.M."/>
        </authorList>
    </citation>
    <scope>NUCLEOTIDE SEQUENCE [LARGE SCALE GENOMIC DNA]</scope>
    <source>
        <strain evidence="2 3">Aroian</strain>
        <tissue evidence="2">Whole animal</tissue>
    </source>
</reference>
<gene>
    <name evidence="2" type="primary">Necator_chrV.g18258</name>
    <name evidence="2" type="ORF">RB195_013467</name>
</gene>
<organism evidence="2 3">
    <name type="scientific">Necator americanus</name>
    <name type="common">Human hookworm</name>
    <dbReference type="NCBI Taxonomy" id="51031"/>
    <lineage>
        <taxon>Eukaryota</taxon>
        <taxon>Metazoa</taxon>
        <taxon>Ecdysozoa</taxon>
        <taxon>Nematoda</taxon>
        <taxon>Chromadorea</taxon>
        <taxon>Rhabditida</taxon>
        <taxon>Rhabditina</taxon>
        <taxon>Rhabditomorpha</taxon>
        <taxon>Strongyloidea</taxon>
        <taxon>Ancylostomatidae</taxon>
        <taxon>Bunostominae</taxon>
        <taxon>Necator</taxon>
    </lineage>
</organism>
<dbReference type="EMBL" id="JAVFWL010000005">
    <property type="protein sequence ID" value="KAK6754480.1"/>
    <property type="molecule type" value="Genomic_DNA"/>
</dbReference>
<feature type="region of interest" description="Disordered" evidence="1">
    <location>
        <begin position="1"/>
        <end position="23"/>
    </location>
</feature>
<evidence type="ECO:0000313" key="3">
    <source>
        <dbReference type="Proteomes" id="UP001303046"/>
    </source>
</evidence>
<proteinExistence type="predicted"/>
<protein>
    <submittedName>
        <fullName evidence="2">Uncharacterized protein</fullName>
    </submittedName>
</protein>
<evidence type="ECO:0000313" key="2">
    <source>
        <dbReference type="EMBL" id="KAK6754480.1"/>
    </source>
</evidence>
<accession>A0ABR1DVU1</accession>
<feature type="compositionally biased region" description="Low complexity" evidence="1">
    <location>
        <begin position="78"/>
        <end position="94"/>
    </location>
</feature>
<keyword evidence="3" id="KW-1185">Reference proteome</keyword>
<comment type="caution">
    <text evidence="2">The sequence shown here is derived from an EMBL/GenBank/DDBJ whole genome shotgun (WGS) entry which is preliminary data.</text>
</comment>
<feature type="compositionally biased region" description="Basic and acidic residues" evidence="1">
    <location>
        <begin position="1"/>
        <end position="20"/>
    </location>
</feature>
<dbReference type="Proteomes" id="UP001303046">
    <property type="component" value="Unassembled WGS sequence"/>
</dbReference>
<feature type="region of interest" description="Disordered" evidence="1">
    <location>
        <begin position="73"/>
        <end position="100"/>
    </location>
</feature>